<protein>
    <recommendedName>
        <fullName evidence="13">Cytochrome P450</fullName>
    </recommendedName>
</protein>
<accession>A0A1J8QFN4</accession>
<dbReference type="EMBL" id="LVVM01004668">
    <property type="protein sequence ID" value="OJA12409.1"/>
    <property type="molecule type" value="Genomic_DNA"/>
</dbReference>
<evidence type="ECO:0000313" key="12">
    <source>
        <dbReference type="Proteomes" id="UP000183567"/>
    </source>
</evidence>
<dbReference type="STRING" id="180088.A0A1J8QFN4"/>
<evidence type="ECO:0000256" key="4">
    <source>
        <dbReference type="ARBA" id="ARBA00022617"/>
    </source>
</evidence>
<evidence type="ECO:0000256" key="8">
    <source>
        <dbReference type="ARBA" id="ARBA00023033"/>
    </source>
</evidence>
<dbReference type="PANTHER" id="PTHR46300">
    <property type="entry name" value="P450, PUTATIVE (EUROFUNG)-RELATED-RELATED"/>
    <property type="match status" value="1"/>
</dbReference>
<evidence type="ECO:0000256" key="2">
    <source>
        <dbReference type="ARBA" id="ARBA00005179"/>
    </source>
</evidence>
<gene>
    <name evidence="11" type="ORF">AZE42_03397</name>
</gene>
<proteinExistence type="inferred from homology"/>
<dbReference type="GO" id="GO:0004497">
    <property type="term" value="F:monooxygenase activity"/>
    <property type="evidence" value="ECO:0007669"/>
    <property type="project" value="UniProtKB-KW"/>
</dbReference>
<dbReference type="PROSITE" id="PS00086">
    <property type="entry name" value="CYTOCHROME_P450"/>
    <property type="match status" value="1"/>
</dbReference>
<keyword evidence="8 10" id="KW-0503">Monooxygenase</keyword>
<dbReference type="InterPro" id="IPR050364">
    <property type="entry name" value="Cytochrome_P450_fung"/>
</dbReference>
<organism evidence="11 12">
    <name type="scientific">Rhizopogon vesiculosus</name>
    <dbReference type="NCBI Taxonomy" id="180088"/>
    <lineage>
        <taxon>Eukaryota</taxon>
        <taxon>Fungi</taxon>
        <taxon>Dikarya</taxon>
        <taxon>Basidiomycota</taxon>
        <taxon>Agaricomycotina</taxon>
        <taxon>Agaricomycetes</taxon>
        <taxon>Agaricomycetidae</taxon>
        <taxon>Boletales</taxon>
        <taxon>Suillineae</taxon>
        <taxon>Rhizopogonaceae</taxon>
        <taxon>Rhizopogon</taxon>
    </lineage>
</organism>
<dbReference type="PRINTS" id="PR00463">
    <property type="entry name" value="EP450I"/>
</dbReference>
<dbReference type="AlphaFoldDB" id="A0A1J8QFN4"/>
<keyword evidence="7 9" id="KW-0408">Iron</keyword>
<evidence type="ECO:0000313" key="11">
    <source>
        <dbReference type="EMBL" id="OJA12409.1"/>
    </source>
</evidence>
<reference evidence="11 12" key="1">
    <citation type="submission" date="2016-03" db="EMBL/GenBank/DDBJ databases">
        <title>Comparative genomics of the ectomycorrhizal sister species Rhizopogon vinicolor and Rhizopogon vesiculosus (Basidiomycota: Boletales) reveals a divergence of the mating type B locus.</title>
        <authorList>
            <person name="Mujic A.B."/>
            <person name="Kuo A."/>
            <person name="Tritt A."/>
            <person name="Lipzen A."/>
            <person name="Chen C."/>
            <person name="Johnson J."/>
            <person name="Sharma A."/>
            <person name="Barry K."/>
            <person name="Grigoriev I.V."/>
            <person name="Spatafora J.W."/>
        </authorList>
    </citation>
    <scope>NUCLEOTIDE SEQUENCE [LARGE SCALE GENOMIC DNA]</scope>
    <source>
        <strain evidence="11 12">AM-OR11-056</strain>
    </source>
</reference>
<dbReference type="SUPFAM" id="SSF48264">
    <property type="entry name" value="Cytochrome P450"/>
    <property type="match status" value="1"/>
</dbReference>
<dbReference type="GO" id="GO:0020037">
    <property type="term" value="F:heme binding"/>
    <property type="evidence" value="ECO:0007669"/>
    <property type="project" value="InterPro"/>
</dbReference>
<evidence type="ECO:0000256" key="9">
    <source>
        <dbReference type="PIRSR" id="PIRSR602401-1"/>
    </source>
</evidence>
<evidence type="ECO:0000256" key="3">
    <source>
        <dbReference type="ARBA" id="ARBA00010617"/>
    </source>
</evidence>
<evidence type="ECO:0000256" key="7">
    <source>
        <dbReference type="ARBA" id="ARBA00023004"/>
    </source>
</evidence>
<dbReference type="PANTHER" id="PTHR46300:SF7">
    <property type="entry name" value="P450, PUTATIVE (EUROFUNG)-RELATED"/>
    <property type="match status" value="1"/>
</dbReference>
<evidence type="ECO:0000256" key="10">
    <source>
        <dbReference type="RuleBase" id="RU000461"/>
    </source>
</evidence>
<dbReference type="GO" id="GO:0016705">
    <property type="term" value="F:oxidoreductase activity, acting on paired donors, with incorporation or reduction of molecular oxygen"/>
    <property type="evidence" value="ECO:0007669"/>
    <property type="project" value="InterPro"/>
</dbReference>
<name>A0A1J8QFN4_9AGAM</name>
<feature type="binding site" description="axial binding residue" evidence="9">
    <location>
        <position position="366"/>
    </location>
    <ligand>
        <name>heme</name>
        <dbReference type="ChEBI" id="CHEBI:30413"/>
    </ligand>
    <ligandPart>
        <name>Fe</name>
        <dbReference type="ChEBI" id="CHEBI:18248"/>
    </ligandPart>
</feature>
<comment type="pathway">
    <text evidence="2">Secondary metabolite biosynthesis.</text>
</comment>
<keyword evidence="6 10" id="KW-0560">Oxidoreductase</keyword>
<evidence type="ECO:0008006" key="13">
    <source>
        <dbReference type="Google" id="ProtNLM"/>
    </source>
</evidence>
<keyword evidence="5 9" id="KW-0479">Metal-binding</keyword>
<dbReference type="InterPro" id="IPR036396">
    <property type="entry name" value="Cyt_P450_sf"/>
</dbReference>
<keyword evidence="4 9" id="KW-0349">Heme</keyword>
<evidence type="ECO:0000256" key="1">
    <source>
        <dbReference type="ARBA" id="ARBA00001971"/>
    </source>
</evidence>
<comment type="caution">
    <text evidence="11">The sequence shown here is derived from an EMBL/GenBank/DDBJ whole genome shotgun (WGS) entry which is preliminary data.</text>
</comment>
<dbReference type="Proteomes" id="UP000183567">
    <property type="component" value="Unassembled WGS sequence"/>
</dbReference>
<dbReference type="OrthoDB" id="2789670at2759"/>
<dbReference type="Pfam" id="PF00067">
    <property type="entry name" value="p450"/>
    <property type="match status" value="1"/>
</dbReference>
<dbReference type="GO" id="GO:0005506">
    <property type="term" value="F:iron ion binding"/>
    <property type="evidence" value="ECO:0007669"/>
    <property type="project" value="InterPro"/>
</dbReference>
<keyword evidence="12" id="KW-1185">Reference proteome</keyword>
<dbReference type="CDD" id="cd11065">
    <property type="entry name" value="CYP64-like"/>
    <property type="match status" value="1"/>
</dbReference>
<dbReference type="InterPro" id="IPR002401">
    <property type="entry name" value="Cyt_P450_E_grp-I"/>
</dbReference>
<comment type="similarity">
    <text evidence="3 10">Belongs to the cytochrome P450 family.</text>
</comment>
<dbReference type="InterPro" id="IPR017972">
    <property type="entry name" value="Cyt_P450_CS"/>
</dbReference>
<sequence length="439" mass="49513">MYSTILGHEFIIINSEEVAHTLLEQRSVAYADKPFFSIMKLYGMDFNTGSLPYGDRWRQHRKLLHVGLKKEASREYQPMQLQKVHQFLQNLIGSPTQLSTAIVMAIAYGYDVTSVEDRFVTKVEHLLELFLQGVTLGRAALLEAMPFLQYIPSWFPGGIYDRLARDCRSVAREVLDDPVQYVKEEMAGGTTRQSLVKKLLGKYTDKDDMGTSEYEETVKEVGATVFTGGTETTNSVIQVFFLAMVLHPEVQIKAQEELDKVVGDGRLPDFSDREKLPYIEAVYLETRRWRPTVPIPHPRITSTSDVYNGYYIPKGVIVLTNVWAMSHNETRFPDPTSFKPEHHLSPTGEILEGTAPHTFGFGLRQCPGKHLADQSIWIAIVSVLATLRIGKGKDSTGCEINVKPDFTSGMEVHPKPFACSIEPRSANAERLIRASNKRE</sequence>
<evidence type="ECO:0000256" key="5">
    <source>
        <dbReference type="ARBA" id="ARBA00022723"/>
    </source>
</evidence>
<comment type="cofactor">
    <cofactor evidence="1 9">
        <name>heme</name>
        <dbReference type="ChEBI" id="CHEBI:30413"/>
    </cofactor>
</comment>
<dbReference type="Gene3D" id="1.10.630.10">
    <property type="entry name" value="Cytochrome P450"/>
    <property type="match status" value="1"/>
</dbReference>
<evidence type="ECO:0000256" key="6">
    <source>
        <dbReference type="ARBA" id="ARBA00023002"/>
    </source>
</evidence>
<dbReference type="InterPro" id="IPR001128">
    <property type="entry name" value="Cyt_P450"/>
</dbReference>